<dbReference type="Proteomes" id="UP001153148">
    <property type="component" value="Unassembled WGS sequence"/>
</dbReference>
<evidence type="ECO:0000313" key="2">
    <source>
        <dbReference type="EMBL" id="CAG2066400.1"/>
    </source>
</evidence>
<accession>A0ABN7PF61</accession>
<evidence type="ECO:0000313" key="3">
    <source>
        <dbReference type="Proteomes" id="UP001153148"/>
    </source>
</evidence>
<protein>
    <recommendedName>
        <fullName evidence="1">WASH complex subunit 7 central domain-containing protein</fullName>
    </recommendedName>
</protein>
<organism evidence="2 3">
    <name type="scientific">Timema podura</name>
    <name type="common">Walking stick</name>
    <dbReference type="NCBI Taxonomy" id="61482"/>
    <lineage>
        <taxon>Eukaryota</taxon>
        <taxon>Metazoa</taxon>
        <taxon>Ecdysozoa</taxon>
        <taxon>Arthropoda</taxon>
        <taxon>Hexapoda</taxon>
        <taxon>Insecta</taxon>
        <taxon>Pterygota</taxon>
        <taxon>Neoptera</taxon>
        <taxon>Polyneoptera</taxon>
        <taxon>Phasmatodea</taxon>
        <taxon>Timematodea</taxon>
        <taxon>Timematoidea</taxon>
        <taxon>Timematidae</taxon>
        <taxon>Timema</taxon>
    </lineage>
</organism>
<name>A0ABN7PF61_TIMPD</name>
<keyword evidence="3" id="KW-1185">Reference proteome</keyword>
<dbReference type="Pfam" id="PF14744">
    <property type="entry name" value="WASH-7_mid"/>
    <property type="match status" value="1"/>
</dbReference>
<feature type="non-terminal residue" evidence="2">
    <location>
        <position position="1"/>
    </location>
</feature>
<evidence type="ECO:0000259" key="1">
    <source>
        <dbReference type="Pfam" id="PF14744"/>
    </source>
</evidence>
<gene>
    <name evidence="2" type="ORF">TPAB3V08_LOCUS13343</name>
</gene>
<feature type="domain" description="WASH complex subunit 7 central" evidence="1">
    <location>
        <begin position="1"/>
        <end position="132"/>
    </location>
</feature>
<dbReference type="EMBL" id="CAJPIN010053802">
    <property type="protein sequence ID" value="CAG2066400.1"/>
    <property type="molecule type" value="Genomic_DNA"/>
</dbReference>
<proteinExistence type="predicted"/>
<dbReference type="InterPro" id="IPR028282">
    <property type="entry name" value="WASH-7_central"/>
</dbReference>
<reference evidence="2" key="1">
    <citation type="submission" date="2021-03" db="EMBL/GenBank/DDBJ databases">
        <authorList>
            <person name="Tran Van P."/>
        </authorList>
    </citation>
    <scope>NUCLEOTIDE SEQUENCE</scope>
</reference>
<dbReference type="PANTHER" id="PTHR31409:SF0">
    <property type="entry name" value="WASH COMPLEX SUBUNIT 4"/>
    <property type="match status" value="1"/>
</dbReference>
<dbReference type="PANTHER" id="PTHR31409">
    <property type="entry name" value="WASH COMPLEX SUBUNIT 4"/>
    <property type="match status" value="1"/>
</dbReference>
<comment type="caution">
    <text evidence="2">The sequence shown here is derived from an EMBL/GenBank/DDBJ whole genome shotgun (WGS) entry which is preliminary data.</text>
</comment>
<sequence>INIFVSKYLYNLNNQIFVEQSSNNKHLNTINIRHVANSIRTHGIGIMNTTVNFTYQFLRKEFLIFSQFMFDEHIKSRLMKDFRFFRENKVQLDQKYSYERADKFNKGIRKLGLAADGKSYLDQFRMLISHIGW</sequence>
<dbReference type="InterPro" id="IPR027307">
    <property type="entry name" value="WASH7"/>
</dbReference>